<accession>A0ABR3UCE7</accession>
<sequence length="172" mass="19751">MAPTRAPKKPTSITTSTATIRQGAQQAQRQVIDKTEELENSGEANGVGHDEDMTHEEAEASQNTPDGPLEHLMVKMVDDQRKRHDTSKKNIRRAYDNHYKSVEDSVNNMFDTHMREVTAAHQAQLKRLQELFDRKAAIETAMRRQLTSLQKIYDAHSRDLEAVIDRRLREMN</sequence>
<feature type="region of interest" description="Disordered" evidence="1">
    <location>
        <begin position="1"/>
        <end position="69"/>
    </location>
</feature>
<dbReference type="Proteomes" id="UP001578633">
    <property type="component" value="Chromosome 8"/>
</dbReference>
<dbReference type="EMBL" id="JBHGVX010000008">
    <property type="protein sequence ID" value="KAL1793309.1"/>
    <property type="molecule type" value="Genomic_DNA"/>
</dbReference>
<name>A0ABR3UCE7_9PLEO</name>
<gene>
    <name evidence="2" type="ORF">ACET3X_008291</name>
</gene>
<protein>
    <submittedName>
        <fullName evidence="2">Uncharacterized protein</fullName>
    </submittedName>
</protein>
<evidence type="ECO:0000313" key="2">
    <source>
        <dbReference type="EMBL" id="KAL1793309.1"/>
    </source>
</evidence>
<organism evidence="2 3">
    <name type="scientific">Alternaria dauci</name>
    <dbReference type="NCBI Taxonomy" id="48095"/>
    <lineage>
        <taxon>Eukaryota</taxon>
        <taxon>Fungi</taxon>
        <taxon>Dikarya</taxon>
        <taxon>Ascomycota</taxon>
        <taxon>Pezizomycotina</taxon>
        <taxon>Dothideomycetes</taxon>
        <taxon>Pleosporomycetidae</taxon>
        <taxon>Pleosporales</taxon>
        <taxon>Pleosporineae</taxon>
        <taxon>Pleosporaceae</taxon>
        <taxon>Alternaria</taxon>
        <taxon>Alternaria sect. Porri</taxon>
    </lineage>
</organism>
<dbReference type="RefSeq" id="XP_069303893.1">
    <property type="nucleotide sequence ID" value="XM_069454448.1"/>
</dbReference>
<evidence type="ECO:0000256" key="1">
    <source>
        <dbReference type="SAM" id="MobiDB-lite"/>
    </source>
</evidence>
<feature type="compositionally biased region" description="Basic and acidic residues" evidence="1">
    <location>
        <begin position="48"/>
        <end position="58"/>
    </location>
</feature>
<evidence type="ECO:0000313" key="3">
    <source>
        <dbReference type="Proteomes" id="UP001578633"/>
    </source>
</evidence>
<feature type="compositionally biased region" description="Polar residues" evidence="1">
    <location>
        <begin position="11"/>
        <end position="29"/>
    </location>
</feature>
<reference evidence="2 3" key="1">
    <citation type="submission" date="2024-09" db="EMBL/GenBank/DDBJ databases">
        <title>T2T genomes of carrot and Alternaria dauci and their utility for understanding host-pathogen interaction during carrot leaf blight disease.</title>
        <authorList>
            <person name="Liu W."/>
            <person name="Xu S."/>
            <person name="Ou C."/>
            <person name="Liu X."/>
            <person name="Zhuang F."/>
            <person name="Deng X.W."/>
        </authorList>
    </citation>
    <scope>NUCLEOTIDE SEQUENCE [LARGE SCALE GENOMIC DNA]</scope>
    <source>
        <strain evidence="2 3">A2016</strain>
    </source>
</reference>
<comment type="caution">
    <text evidence="2">The sequence shown here is derived from an EMBL/GenBank/DDBJ whole genome shotgun (WGS) entry which is preliminary data.</text>
</comment>
<proteinExistence type="predicted"/>
<keyword evidence="3" id="KW-1185">Reference proteome</keyword>
<dbReference type="GeneID" id="96088613"/>